<gene>
    <name evidence="2" type="ORF">OH818_06885</name>
</gene>
<keyword evidence="2" id="KW-0378">Hydrolase</keyword>
<dbReference type="Gene3D" id="3.40.50.1820">
    <property type="entry name" value="alpha/beta hydrolase"/>
    <property type="match status" value="1"/>
</dbReference>
<organism evidence="2 3">
    <name type="scientific">Jiella pelagia</name>
    <dbReference type="NCBI Taxonomy" id="2986949"/>
    <lineage>
        <taxon>Bacteria</taxon>
        <taxon>Pseudomonadati</taxon>
        <taxon>Pseudomonadota</taxon>
        <taxon>Alphaproteobacteria</taxon>
        <taxon>Hyphomicrobiales</taxon>
        <taxon>Aurantimonadaceae</taxon>
        <taxon>Jiella</taxon>
    </lineage>
</organism>
<dbReference type="EMBL" id="CP114029">
    <property type="protein sequence ID" value="WAP69902.1"/>
    <property type="molecule type" value="Genomic_DNA"/>
</dbReference>
<proteinExistence type="predicted"/>
<dbReference type="GO" id="GO:0016787">
    <property type="term" value="F:hydrolase activity"/>
    <property type="evidence" value="ECO:0007669"/>
    <property type="project" value="UniProtKB-KW"/>
</dbReference>
<sequence length="189" mass="20405">MAPKDDEPFFYDHDGLRLAGRLWGAIGQAGDAGGSAPLPIVCLPGLTRNSRDFADLARRIRDDEPDRPVVAFDYRGRGLSEYASDPEAYTVPAEAVDTLAGLDHLGISRAVFVGTSRGALVIHLIAAMRLPAIAGAVFNDAGPRLEIEGLETHPRHGRRRGVLSRLATRRRCRGGIARPELSGDGARRF</sequence>
<evidence type="ECO:0000313" key="3">
    <source>
        <dbReference type="Proteomes" id="UP001164020"/>
    </source>
</evidence>
<reference evidence="2" key="1">
    <citation type="submission" date="2022-12" db="EMBL/GenBank/DDBJ databases">
        <title>Jiella pelagia sp. nov., isolated from phosphonate enriched culture of Northwest Pacific surface seawater.</title>
        <authorList>
            <person name="Shin D.Y."/>
            <person name="Hwang C.Y."/>
        </authorList>
    </citation>
    <scope>NUCLEOTIDE SEQUENCE</scope>
    <source>
        <strain evidence="2">HL-NP1</strain>
    </source>
</reference>
<dbReference type="Proteomes" id="UP001164020">
    <property type="component" value="Chromosome"/>
</dbReference>
<dbReference type="SUPFAM" id="SSF53474">
    <property type="entry name" value="alpha/beta-Hydrolases"/>
    <property type="match status" value="1"/>
</dbReference>
<dbReference type="InterPro" id="IPR000073">
    <property type="entry name" value="AB_hydrolase_1"/>
</dbReference>
<name>A0ABY7C2Q0_9HYPH</name>
<evidence type="ECO:0000313" key="2">
    <source>
        <dbReference type="EMBL" id="WAP69902.1"/>
    </source>
</evidence>
<dbReference type="InterPro" id="IPR029058">
    <property type="entry name" value="AB_hydrolase_fold"/>
</dbReference>
<dbReference type="RefSeq" id="WP_268882327.1">
    <property type="nucleotide sequence ID" value="NZ_CP114029.1"/>
</dbReference>
<keyword evidence="3" id="KW-1185">Reference proteome</keyword>
<accession>A0ABY7C2Q0</accession>
<evidence type="ECO:0000259" key="1">
    <source>
        <dbReference type="Pfam" id="PF00561"/>
    </source>
</evidence>
<feature type="domain" description="AB hydrolase-1" evidence="1">
    <location>
        <begin position="39"/>
        <end position="141"/>
    </location>
</feature>
<protein>
    <submittedName>
        <fullName evidence="2">Alpha/beta hydrolase</fullName>
    </submittedName>
</protein>
<dbReference type="Pfam" id="PF00561">
    <property type="entry name" value="Abhydrolase_1"/>
    <property type="match status" value="1"/>
</dbReference>